<dbReference type="Proteomes" id="UP000178138">
    <property type="component" value="Unassembled WGS sequence"/>
</dbReference>
<keyword evidence="1" id="KW-0472">Membrane</keyword>
<feature type="transmembrane region" description="Helical" evidence="1">
    <location>
        <begin position="7"/>
        <end position="29"/>
    </location>
</feature>
<evidence type="ECO:0000313" key="3">
    <source>
        <dbReference type="Proteomes" id="UP000178138"/>
    </source>
</evidence>
<name>A0A1F6YQ83_9BACT</name>
<evidence type="ECO:0000313" key="2">
    <source>
        <dbReference type="EMBL" id="OGJ08514.1"/>
    </source>
</evidence>
<protein>
    <submittedName>
        <fullName evidence="2">Uncharacterized protein</fullName>
    </submittedName>
</protein>
<reference evidence="2 3" key="1">
    <citation type="journal article" date="2016" name="Nat. Commun.">
        <title>Thousands of microbial genomes shed light on interconnected biogeochemical processes in an aquifer system.</title>
        <authorList>
            <person name="Anantharaman K."/>
            <person name="Brown C.T."/>
            <person name="Hug L.A."/>
            <person name="Sharon I."/>
            <person name="Castelle C.J."/>
            <person name="Probst A.J."/>
            <person name="Thomas B.C."/>
            <person name="Singh A."/>
            <person name="Wilkins M.J."/>
            <person name="Karaoz U."/>
            <person name="Brodie E.L."/>
            <person name="Williams K.H."/>
            <person name="Hubbard S.S."/>
            <person name="Banfield J.F."/>
        </authorList>
    </citation>
    <scope>NUCLEOTIDE SEQUENCE [LARGE SCALE GENOMIC DNA]</scope>
</reference>
<evidence type="ECO:0000256" key="1">
    <source>
        <dbReference type="SAM" id="Phobius"/>
    </source>
</evidence>
<organism evidence="2 3">
    <name type="scientific">Candidatus Nomurabacteria bacterium RIFOXYA2_FULL_42_12</name>
    <dbReference type="NCBI Taxonomy" id="1801801"/>
    <lineage>
        <taxon>Bacteria</taxon>
        <taxon>Candidatus Nomuraibacteriota</taxon>
    </lineage>
</organism>
<proteinExistence type="predicted"/>
<accession>A0A1F6YQ83</accession>
<comment type="caution">
    <text evidence="2">The sequence shown here is derived from an EMBL/GenBank/DDBJ whole genome shotgun (WGS) entry which is preliminary data.</text>
</comment>
<feature type="transmembrane region" description="Helical" evidence="1">
    <location>
        <begin position="41"/>
        <end position="58"/>
    </location>
</feature>
<gene>
    <name evidence="2" type="ORF">A2225_02030</name>
</gene>
<keyword evidence="1" id="KW-0812">Transmembrane</keyword>
<sequence length="64" mass="7470">MNKNTYFAIVSTVFVIVAGLHFLRIVFSWPARVGTWDVPMWLSWLAVLFAAFLVYHSLRLKKIQ</sequence>
<keyword evidence="1" id="KW-1133">Transmembrane helix</keyword>
<dbReference type="AlphaFoldDB" id="A0A1F6YQ83"/>
<dbReference type="EMBL" id="MFVZ01000002">
    <property type="protein sequence ID" value="OGJ08514.1"/>
    <property type="molecule type" value="Genomic_DNA"/>
</dbReference>